<dbReference type="PANTHER" id="PTHR43157:SF31">
    <property type="entry name" value="PHOSPHATIDYLINOSITOL-GLYCAN BIOSYNTHESIS CLASS F PROTEIN"/>
    <property type="match status" value="1"/>
</dbReference>
<dbReference type="Gene3D" id="3.40.50.720">
    <property type="entry name" value="NAD(P)-binding Rossmann-like Domain"/>
    <property type="match status" value="1"/>
</dbReference>
<feature type="compositionally biased region" description="Basic and acidic residues" evidence="2">
    <location>
        <begin position="1"/>
        <end position="19"/>
    </location>
</feature>
<reference evidence="3 4" key="1">
    <citation type="submission" date="2018-07" db="EMBL/GenBank/DDBJ databases">
        <title>Desertimonas flava gen. nov. sp. nov.</title>
        <authorList>
            <person name="Liu S."/>
        </authorList>
    </citation>
    <scope>NUCLEOTIDE SEQUENCE [LARGE SCALE GENOMIC DNA]</scope>
    <source>
        <strain evidence="3 4">16Sb5-5</strain>
    </source>
</reference>
<dbReference type="PRINTS" id="PR00081">
    <property type="entry name" value="GDHRDH"/>
</dbReference>
<name>A0A367YYE6_9ACTN</name>
<feature type="region of interest" description="Disordered" evidence="2">
    <location>
        <begin position="1"/>
        <end position="28"/>
    </location>
</feature>
<keyword evidence="4" id="KW-1185">Reference proteome</keyword>
<dbReference type="AlphaFoldDB" id="A0A367YYE6"/>
<dbReference type="GO" id="GO:0016491">
    <property type="term" value="F:oxidoreductase activity"/>
    <property type="evidence" value="ECO:0007669"/>
    <property type="project" value="UniProtKB-KW"/>
</dbReference>
<dbReference type="InterPro" id="IPR036291">
    <property type="entry name" value="NAD(P)-bd_dom_sf"/>
</dbReference>
<dbReference type="PANTHER" id="PTHR43157">
    <property type="entry name" value="PHOSPHATIDYLINOSITOL-GLYCAN BIOSYNTHESIS CLASS F PROTEIN-RELATED"/>
    <property type="match status" value="1"/>
</dbReference>
<sequence>MRHDGGCHSHSHPTTEPEHSSASATVSIETDQLSTLRRELVSATRSKVAVVTGASSGIGAEAARQLRAEGFHVAVVGRSEERTCKVADEVAGEAFLADFESVRSVEQLAASLTSRYATIDVLASNAGAAFAERRHTADGHERTWQVNVLSPALLADLLLPALLGAGQSRVIFTASNAHKHARLNVDDLASDRRRYSMMAAYSRSKLGTLVIAQRLADKVPPSSVAVSTFHPGLTRSDAFRDKPVLKRLTHARLLSRFTVSSSEAAKPLVHLATMSSPSDRHGQFYDRVRFQPQNHPQLHDDRVRDAVDRSIGDYAALLAR</sequence>
<organism evidence="3 4">
    <name type="scientific">Desertihabitans brevis</name>
    <dbReference type="NCBI Taxonomy" id="2268447"/>
    <lineage>
        <taxon>Bacteria</taxon>
        <taxon>Bacillati</taxon>
        <taxon>Actinomycetota</taxon>
        <taxon>Actinomycetes</taxon>
        <taxon>Propionibacteriales</taxon>
        <taxon>Propionibacteriaceae</taxon>
        <taxon>Desertihabitans</taxon>
    </lineage>
</organism>
<protein>
    <submittedName>
        <fullName evidence="3">SDR family NAD(P)-dependent oxidoreductase</fullName>
    </submittedName>
</protein>
<dbReference type="Proteomes" id="UP000252770">
    <property type="component" value="Unassembled WGS sequence"/>
</dbReference>
<dbReference type="EMBL" id="QOUI01000002">
    <property type="protein sequence ID" value="RCK70860.1"/>
    <property type="molecule type" value="Genomic_DNA"/>
</dbReference>
<proteinExistence type="predicted"/>
<evidence type="ECO:0000256" key="1">
    <source>
        <dbReference type="ARBA" id="ARBA00023002"/>
    </source>
</evidence>
<evidence type="ECO:0000313" key="4">
    <source>
        <dbReference type="Proteomes" id="UP000252770"/>
    </source>
</evidence>
<accession>A0A367YYE6</accession>
<keyword evidence="1" id="KW-0560">Oxidoreductase</keyword>
<dbReference type="Pfam" id="PF00106">
    <property type="entry name" value="adh_short"/>
    <property type="match status" value="1"/>
</dbReference>
<dbReference type="SUPFAM" id="SSF51735">
    <property type="entry name" value="NAD(P)-binding Rossmann-fold domains"/>
    <property type="match status" value="1"/>
</dbReference>
<comment type="caution">
    <text evidence="3">The sequence shown here is derived from an EMBL/GenBank/DDBJ whole genome shotgun (WGS) entry which is preliminary data.</text>
</comment>
<gene>
    <name evidence="3" type="ORF">DT076_03805</name>
</gene>
<dbReference type="InterPro" id="IPR002347">
    <property type="entry name" value="SDR_fam"/>
</dbReference>
<evidence type="ECO:0000256" key="2">
    <source>
        <dbReference type="SAM" id="MobiDB-lite"/>
    </source>
</evidence>
<evidence type="ECO:0000313" key="3">
    <source>
        <dbReference type="EMBL" id="RCK70860.1"/>
    </source>
</evidence>